<comment type="caution">
    <text evidence="13">The sequence shown here is derived from an EMBL/GenBank/DDBJ whole genome shotgun (WGS) entry which is preliminary data.</text>
</comment>
<dbReference type="InterPro" id="IPR022346">
    <property type="entry name" value="T2SS_GspH"/>
</dbReference>
<evidence type="ECO:0000256" key="6">
    <source>
        <dbReference type="ARBA" id="ARBA00022692"/>
    </source>
</evidence>
<name>A0AA91IB01_VARPD</name>
<protein>
    <recommendedName>
        <fullName evidence="2">Type II secretion system protein H</fullName>
    </recommendedName>
    <alternativeName>
        <fullName evidence="10">General secretion pathway protein H</fullName>
    </alternativeName>
</protein>
<dbReference type="InterPro" id="IPR012902">
    <property type="entry name" value="N_methyl_site"/>
</dbReference>
<keyword evidence="8 11" id="KW-0472">Membrane</keyword>
<dbReference type="EMBL" id="LVHG01000051">
    <property type="protein sequence ID" value="OAK62314.1"/>
    <property type="molecule type" value="Genomic_DNA"/>
</dbReference>
<accession>A0AA91IB01</accession>
<evidence type="ECO:0000256" key="11">
    <source>
        <dbReference type="SAM" id="Phobius"/>
    </source>
</evidence>
<comment type="similarity">
    <text evidence="9">Belongs to the GSP H family.</text>
</comment>
<evidence type="ECO:0000259" key="12">
    <source>
        <dbReference type="Pfam" id="PF12019"/>
    </source>
</evidence>
<keyword evidence="5" id="KW-0997">Cell inner membrane</keyword>
<feature type="domain" description="General secretion pathway GspH" evidence="12">
    <location>
        <begin position="43"/>
        <end position="163"/>
    </location>
</feature>
<evidence type="ECO:0000256" key="5">
    <source>
        <dbReference type="ARBA" id="ARBA00022519"/>
    </source>
</evidence>
<evidence type="ECO:0000256" key="1">
    <source>
        <dbReference type="ARBA" id="ARBA00004377"/>
    </source>
</evidence>
<dbReference type="Pfam" id="PF12019">
    <property type="entry name" value="GspH"/>
    <property type="match status" value="1"/>
</dbReference>
<keyword evidence="4" id="KW-0488">Methylation</keyword>
<keyword evidence="6 11" id="KW-0812">Transmembrane</keyword>
<evidence type="ECO:0000256" key="3">
    <source>
        <dbReference type="ARBA" id="ARBA00022475"/>
    </source>
</evidence>
<evidence type="ECO:0000256" key="10">
    <source>
        <dbReference type="ARBA" id="ARBA00030775"/>
    </source>
</evidence>
<dbReference type="NCBIfam" id="TIGR02532">
    <property type="entry name" value="IV_pilin_GFxxxE"/>
    <property type="match status" value="1"/>
</dbReference>
<dbReference type="AlphaFoldDB" id="A0AA91IB01"/>
<dbReference type="GO" id="GO:0015628">
    <property type="term" value="P:protein secretion by the type II secretion system"/>
    <property type="evidence" value="ECO:0007669"/>
    <property type="project" value="InterPro"/>
</dbReference>
<dbReference type="GO" id="GO:0005886">
    <property type="term" value="C:plasma membrane"/>
    <property type="evidence" value="ECO:0007669"/>
    <property type="project" value="UniProtKB-SubCell"/>
</dbReference>
<dbReference type="GO" id="GO:0015627">
    <property type="term" value="C:type II protein secretion system complex"/>
    <property type="evidence" value="ECO:0007669"/>
    <property type="project" value="InterPro"/>
</dbReference>
<evidence type="ECO:0000313" key="13">
    <source>
        <dbReference type="EMBL" id="OAK62314.1"/>
    </source>
</evidence>
<dbReference type="InterPro" id="IPR045584">
    <property type="entry name" value="Pilin-like"/>
</dbReference>
<proteinExistence type="inferred from homology"/>
<evidence type="ECO:0000256" key="2">
    <source>
        <dbReference type="ARBA" id="ARBA00021549"/>
    </source>
</evidence>
<evidence type="ECO:0000256" key="7">
    <source>
        <dbReference type="ARBA" id="ARBA00022989"/>
    </source>
</evidence>
<feature type="transmembrane region" description="Helical" evidence="11">
    <location>
        <begin position="6"/>
        <end position="26"/>
    </location>
</feature>
<keyword evidence="3" id="KW-1003">Cell membrane</keyword>
<sequence length="184" mass="18900">MRCGGFTLVEMVVVVAMLGILLALAVPGFVAMQRNSAAATLGNEFVMAVGFARSEAIATNKCVTVCVPADITVADPTCAGRGAEWSGGWIVFSNPKCDSVADDDTARLLKFYIGKANGPTLTAPTGKVAALRFDARGRSSLTAQQSLGLAPVGASATKVVCLDVMGRARVGNVGGISCDDSNRN</sequence>
<keyword evidence="7 11" id="KW-1133">Transmembrane helix</keyword>
<comment type="subcellular location">
    <subcellularLocation>
        <location evidence="1">Cell inner membrane</location>
        <topology evidence="1">Single-pass membrane protein</topology>
    </subcellularLocation>
</comment>
<evidence type="ECO:0000256" key="9">
    <source>
        <dbReference type="ARBA" id="ARBA00025772"/>
    </source>
</evidence>
<dbReference type="SUPFAM" id="SSF54523">
    <property type="entry name" value="Pili subunits"/>
    <property type="match status" value="1"/>
</dbReference>
<gene>
    <name evidence="13" type="ORF">A3K87_01850</name>
</gene>
<dbReference type="PROSITE" id="PS00409">
    <property type="entry name" value="PROKAR_NTER_METHYL"/>
    <property type="match status" value="1"/>
</dbReference>
<dbReference type="Pfam" id="PF07963">
    <property type="entry name" value="N_methyl"/>
    <property type="match status" value="1"/>
</dbReference>
<organism evidence="13 14">
    <name type="scientific">Variovorax paradoxus</name>
    <dbReference type="NCBI Taxonomy" id="34073"/>
    <lineage>
        <taxon>Bacteria</taxon>
        <taxon>Pseudomonadati</taxon>
        <taxon>Pseudomonadota</taxon>
        <taxon>Betaproteobacteria</taxon>
        <taxon>Burkholderiales</taxon>
        <taxon>Comamonadaceae</taxon>
        <taxon>Variovorax</taxon>
    </lineage>
</organism>
<evidence type="ECO:0000256" key="4">
    <source>
        <dbReference type="ARBA" id="ARBA00022481"/>
    </source>
</evidence>
<reference evidence="13 14" key="1">
    <citation type="submission" date="2016-03" db="EMBL/GenBank/DDBJ databases">
        <title>Genome sequence of Variovorax paradoxus KB5.</title>
        <authorList>
            <person name="Jeong H."/>
            <person name="Hong C.E."/>
            <person name="Jo S.H."/>
            <person name="Park J.M."/>
        </authorList>
    </citation>
    <scope>NUCLEOTIDE SEQUENCE [LARGE SCALE GENOMIC DNA]</scope>
    <source>
        <strain evidence="13 14">KB5</strain>
    </source>
</reference>
<dbReference type="Gene3D" id="3.55.40.10">
    <property type="entry name" value="minor pseudopilin epsh domain"/>
    <property type="match status" value="1"/>
</dbReference>
<evidence type="ECO:0000313" key="14">
    <source>
        <dbReference type="Proteomes" id="UP000077852"/>
    </source>
</evidence>
<dbReference type="Proteomes" id="UP000077852">
    <property type="component" value="Unassembled WGS sequence"/>
</dbReference>
<evidence type="ECO:0000256" key="8">
    <source>
        <dbReference type="ARBA" id="ARBA00023136"/>
    </source>
</evidence>